<feature type="domain" description="CinA C-terminal" evidence="2">
    <location>
        <begin position="42"/>
        <end position="160"/>
    </location>
</feature>
<dbReference type="Proteomes" id="UP001519331">
    <property type="component" value="Unassembled WGS sequence"/>
</dbReference>
<keyword evidence="4" id="KW-1185">Reference proteome</keyword>
<organism evidence="3 4">
    <name type="scientific">Nesterenkonia lacusekhoensis</name>
    <dbReference type="NCBI Taxonomy" id="150832"/>
    <lineage>
        <taxon>Bacteria</taxon>
        <taxon>Bacillati</taxon>
        <taxon>Actinomycetota</taxon>
        <taxon>Actinomycetes</taxon>
        <taxon>Micrococcales</taxon>
        <taxon>Micrococcaceae</taxon>
        <taxon>Nesterenkonia</taxon>
    </lineage>
</organism>
<feature type="region of interest" description="Disordered" evidence="1">
    <location>
        <begin position="1"/>
        <end position="37"/>
    </location>
</feature>
<dbReference type="EC" id="3.5.1.42" evidence="3"/>
<comment type="caution">
    <text evidence="3">The sequence shown here is derived from an EMBL/GenBank/DDBJ whole genome shotgun (WGS) entry which is preliminary data.</text>
</comment>
<dbReference type="GO" id="GO:0019159">
    <property type="term" value="F:nicotinamide-nucleotide amidase activity"/>
    <property type="evidence" value="ECO:0007669"/>
    <property type="project" value="UniProtKB-EC"/>
</dbReference>
<proteinExistence type="predicted"/>
<dbReference type="RefSeq" id="WP_210048871.1">
    <property type="nucleotide sequence ID" value="NZ_JAGINX010000001.1"/>
</dbReference>
<name>A0ABS4T216_9MICC</name>
<evidence type="ECO:0000256" key="1">
    <source>
        <dbReference type="SAM" id="MobiDB-lite"/>
    </source>
</evidence>
<sequence length="228" mass="23449">MRRRHSDAHEERNWLDQRGAEVDGGAQSVAAEAEETSDPVEIIQRGAHRGLTLATAESLTAGSLAARLADVPGASAVLLGGVVAYCNEVKHHLLAVDAELLESRGAVDPAVAAAMARGAAAATGADIGIATTGVAGPEPHEGKDVGTVYLGLACSDEAVQRLGLRLPDDCVEDLEYASDGEGASWSAGSLLLNLDGDRAGIREASVEGALKLIDDFLHTEPSGIGEPR</sequence>
<dbReference type="Gene3D" id="3.90.950.20">
    <property type="entry name" value="CinA-like"/>
    <property type="match status" value="1"/>
</dbReference>
<gene>
    <name evidence="3" type="ORF">JOF45_001513</name>
</gene>
<dbReference type="EMBL" id="JAGINX010000001">
    <property type="protein sequence ID" value="MBP2318494.1"/>
    <property type="molecule type" value="Genomic_DNA"/>
</dbReference>
<dbReference type="InterPro" id="IPR008136">
    <property type="entry name" value="CinA_C"/>
</dbReference>
<accession>A0ABS4T216</accession>
<feature type="compositionally biased region" description="Basic and acidic residues" evidence="1">
    <location>
        <begin position="7"/>
        <end position="21"/>
    </location>
</feature>
<dbReference type="InterPro" id="IPR036653">
    <property type="entry name" value="CinA-like_C"/>
</dbReference>
<dbReference type="NCBIfam" id="TIGR00199">
    <property type="entry name" value="PncC_domain"/>
    <property type="match status" value="1"/>
</dbReference>
<evidence type="ECO:0000259" key="2">
    <source>
        <dbReference type="Pfam" id="PF02464"/>
    </source>
</evidence>
<protein>
    <submittedName>
        <fullName evidence="3">Nicotinamide-nucleotide amidase</fullName>
        <ecNumber evidence="3">3.5.1.42</ecNumber>
    </submittedName>
</protein>
<dbReference type="SUPFAM" id="SSF142433">
    <property type="entry name" value="CinA-like"/>
    <property type="match status" value="1"/>
</dbReference>
<reference evidence="3 4" key="1">
    <citation type="submission" date="2021-03" db="EMBL/GenBank/DDBJ databases">
        <title>Sequencing the genomes of 1000 actinobacteria strains.</title>
        <authorList>
            <person name="Klenk H.-P."/>
        </authorList>
    </citation>
    <scope>NUCLEOTIDE SEQUENCE [LARGE SCALE GENOMIC DNA]</scope>
    <source>
        <strain evidence="3 4">DSM 12544</strain>
    </source>
</reference>
<dbReference type="Pfam" id="PF02464">
    <property type="entry name" value="CinA"/>
    <property type="match status" value="1"/>
</dbReference>
<evidence type="ECO:0000313" key="4">
    <source>
        <dbReference type="Proteomes" id="UP001519331"/>
    </source>
</evidence>
<keyword evidence="3" id="KW-0378">Hydrolase</keyword>
<evidence type="ECO:0000313" key="3">
    <source>
        <dbReference type="EMBL" id="MBP2318494.1"/>
    </source>
</evidence>